<dbReference type="InterPro" id="IPR012334">
    <property type="entry name" value="Pectin_lyas_fold"/>
</dbReference>
<evidence type="ECO:0000259" key="1">
    <source>
        <dbReference type="Pfam" id="PF19077"/>
    </source>
</evidence>
<dbReference type="Gene3D" id="2.60.40.10">
    <property type="entry name" value="Immunoglobulins"/>
    <property type="match status" value="1"/>
</dbReference>
<proteinExistence type="predicted"/>
<dbReference type="InterPro" id="IPR011050">
    <property type="entry name" value="Pectin_lyase_fold/virulence"/>
</dbReference>
<feature type="domain" description="Bacterial Ig-like" evidence="1">
    <location>
        <begin position="343"/>
        <end position="411"/>
    </location>
</feature>
<evidence type="ECO:0000313" key="2">
    <source>
        <dbReference type="EMBL" id="WNC14800.1"/>
    </source>
</evidence>
<keyword evidence="3" id="KW-1185">Reference proteome</keyword>
<dbReference type="Gene3D" id="2.160.20.10">
    <property type="entry name" value="Single-stranded right-handed beta-helix, Pectin lyase-like"/>
    <property type="match status" value="1"/>
</dbReference>
<sequence>MLNDINWRKIGMMFLILSIVFTGVSFGTPVSYAASSEVYVASNGSDTSGDGTKENPYATLYTAYQNDNSGGTIYVLDNIKTLSDTNKKYNLNKIFTITTAPGVTETAVIERNQAGNGTLFDLNTGQLTLKNIIIDGTYQGGALAQGRIINVYDAQLNIEEGTVLRNSYSPFVGSAIYLGQGSAVLKMTGGEITGNKGEKNQSNAMGAVYIGSGSKFLLTGGRITNNIGGGVDLVSGTFDLSGNATVMGNTDWGQQKALNVFLQGKTNLTLSGEFSGKAGITAQSRMAAGGIFGQAATGDLASLENLIADDSSLYAIYGASNELLWKAPPTVMIEQPAGDKVFNSKPMFEGTSTAGSTITVEIKDKAGNVVDTPTVTVDADGKWTFTPTNDLTDGEYTVAVTATIDGKSTKAEKVITIVDE</sequence>
<dbReference type="RefSeq" id="WP_310767500.1">
    <property type="nucleotide sequence ID" value="NZ_CP134050.1"/>
</dbReference>
<dbReference type="EMBL" id="CP134050">
    <property type="protein sequence ID" value="WNC14800.1"/>
    <property type="molecule type" value="Genomic_DNA"/>
</dbReference>
<protein>
    <submittedName>
        <fullName evidence="2">Ig-like domain-containing protein</fullName>
    </submittedName>
</protein>
<gene>
    <name evidence="2" type="ORF">RGB73_29780</name>
</gene>
<dbReference type="Proteomes" id="UP001256827">
    <property type="component" value="Chromosome"/>
</dbReference>
<dbReference type="InterPro" id="IPR044016">
    <property type="entry name" value="Big_13"/>
</dbReference>
<dbReference type="InterPro" id="IPR013783">
    <property type="entry name" value="Ig-like_fold"/>
</dbReference>
<accession>A0ABY9T3Y1</accession>
<name>A0ABY9T3Y1_BREBE</name>
<organism evidence="2 3">
    <name type="scientific">Brevibacillus brevis</name>
    <name type="common">Bacillus brevis</name>
    <dbReference type="NCBI Taxonomy" id="1393"/>
    <lineage>
        <taxon>Bacteria</taxon>
        <taxon>Bacillati</taxon>
        <taxon>Bacillota</taxon>
        <taxon>Bacilli</taxon>
        <taxon>Bacillales</taxon>
        <taxon>Paenibacillaceae</taxon>
        <taxon>Brevibacillus</taxon>
    </lineage>
</organism>
<evidence type="ECO:0000313" key="3">
    <source>
        <dbReference type="Proteomes" id="UP001256827"/>
    </source>
</evidence>
<reference evidence="2 3" key="1">
    <citation type="submission" date="2023-09" db="EMBL/GenBank/DDBJ databases">
        <title>Complete Genome and Methylome dissection of Bacillus brevis NEB573 original source of BbsI restriction endonuclease.</title>
        <authorList>
            <person name="Fomenkov A."/>
            <person name="Roberts R.D."/>
        </authorList>
    </citation>
    <scope>NUCLEOTIDE SEQUENCE [LARGE SCALE GENOMIC DNA]</scope>
    <source>
        <strain evidence="2 3">NEB573</strain>
    </source>
</reference>
<dbReference type="SUPFAM" id="SSF51126">
    <property type="entry name" value="Pectin lyase-like"/>
    <property type="match status" value="1"/>
</dbReference>
<dbReference type="Pfam" id="PF19077">
    <property type="entry name" value="Big_13"/>
    <property type="match status" value="1"/>
</dbReference>